<dbReference type="EMBL" id="GL891307">
    <property type="protein sequence ID" value="EGO53916.1"/>
    <property type="molecule type" value="Genomic_DNA"/>
</dbReference>
<protein>
    <submittedName>
        <fullName evidence="1">Uncharacterized protein</fullName>
    </submittedName>
</protein>
<accession>F8MVG4</accession>
<gene>
    <name evidence="1" type="ORF">NEUTE1DRAFT_48564</name>
</gene>
<evidence type="ECO:0000313" key="2">
    <source>
        <dbReference type="Proteomes" id="UP000008065"/>
    </source>
</evidence>
<keyword evidence="2" id="KW-1185">Reference proteome</keyword>
<dbReference type="RefSeq" id="XP_009853815.1">
    <property type="nucleotide sequence ID" value="XM_009855513.1"/>
</dbReference>
<sequence length="77" mass="8266">VLSVHYKVSPVKSSVATFGVSNHSEVGYRPSPSVPVSIVRLVSLGPGQEHPQTPALPGSEDNVNEQEKIIDLPQLHE</sequence>
<proteinExistence type="predicted"/>
<dbReference type="HOGENOM" id="CLU_2528043_0_0_1"/>
<reference evidence="2" key="1">
    <citation type="journal article" date="2011" name="Genetics">
        <title>Massive changes in genome architecture accompany the transition to self-fertility in the filamentous fungus Neurospora tetrasperma.</title>
        <authorList>
            <person name="Ellison C.E."/>
            <person name="Stajich J.E."/>
            <person name="Jacobson D.J."/>
            <person name="Natvig D.O."/>
            <person name="Lapidus A."/>
            <person name="Foster B."/>
            <person name="Aerts A."/>
            <person name="Riley R."/>
            <person name="Lindquist E.A."/>
            <person name="Grigoriev I.V."/>
            <person name="Taylor J.W."/>
        </authorList>
    </citation>
    <scope>NUCLEOTIDE SEQUENCE [LARGE SCALE GENOMIC DNA]</scope>
    <source>
        <strain evidence="2">FGSC 2508 / P0657</strain>
    </source>
</reference>
<dbReference type="VEuPathDB" id="FungiDB:NEUTE1DRAFT_48564"/>
<dbReference type="KEGG" id="nte:NEUTE1DRAFT48564"/>
<dbReference type="Proteomes" id="UP000008065">
    <property type="component" value="Unassembled WGS sequence"/>
</dbReference>
<dbReference type="AlphaFoldDB" id="F8MVG4"/>
<dbReference type="GeneID" id="20828163"/>
<organism evidence="1 2">
    <name type="scientific">Neurospora tetrasperma (strain FGSC 2508 / ATCC MYA-4615 / P0657)</name>
    <dbReference type="NCBI Taxonomy" id="510951"/>
    <lineage>
        <taxon>Eukaryota</taxon>
        <taxon>Fungi</taxon>
        <taxon>Dikarya</taxon>
        <taxon>Ascomycota</taxon>
        <taxon>Pezizomycotina</taxon>
        <taxon>Sordariomycetes</taxon>
        <taxon>Sordariomycetidae</taxon>
        <taxon>Sordariales</taxon>
        <taxon>Sordariaceae</taxon>
        <taxon>Neurospora</taxon>
    </lineage>
</organism>
<name>F8MVG4_NEUT8</name>
<feature type="non-terminal residue" evidence="1">
    <location>
        <position position="1"/>
    </location>
</feature>
<dbReference type="OrthoDB" id="10492410at2759"/>
<evidence type="ECO:0000313" key="1">
    <source>
        <dbReference type="EMBL" id="EGO53916.1"/>
    </source>
</evidence>